<dbReference type="PANTHER" id="PTHR11748:SF119">
    <property type="entry name" value="D-2-HYDROXYGLUTARATE DEHYDROGENASE"/>
    <property type="match status" value="1"/>
</dbReference>
<feature type="domain" description="FAD-binding PCMH-type" evidence="6">
    <location>
        <begin position="47"/>
        <end position="277"/>
    </location>
</feature>
<proteinExistence type="predicted"/>
<dbReference type="PROSITE" id="PS00198">
    <property type="entry name" value="4FE4S_FER_1"/>
    <property type="match status" value="1"/>
</dbReference>
<dbReference type="Pfam" id="PF13183">
    <property type="entry name" value="Fer4_8"/>
    <property type="match status" value="1"/>
</dbReference>
<gene>
    <name evidence="7" type="ORF">MGWOODY_XGa1721</name>
</gene>
<dbReference type="GO" id="GO:0008720">
    <property type="term" value="F:D-lactate dehydrogenase (NAD+) activity"/>
    <property type="evidence" value="ECO:0007669"/>
    <property type="project" value="TreeGrafter"/>
</dbReference>
<dbReference type="InterPro" id="IPR016171">
    <property type="entry name" value="Vanillyl_alc_oxidase_C-sub2"/>
</dbReference>
<sequence length="975" mass="107117">MSFYDQSPLKARIGDSRLARRLQDAIEGEVLFDAFDRGRYSTDASIYQVEPIGVVIPRTEEDLSKIIAVAADEGVPILPRGAGTSQSGQTVGLALVVDVSKHLNKIVKLDVDSRTVTVEPGIVLDQLNAQLRSHGLFFPVDVSTASRATIGGMTGNNSCGARSIRYGLMRSNVQAIDALLASGERASFGPLPTDAELADGPEEYRRLVRSMMTLAKRESDEIIRRFPKIHRRVGGYNIDALLQQQPSGPPLNMAELLVGSEGTLAFSTRISLQLQRVPSHKVVGVCHFPTFYQAMDVTQHIVKLNPDAVELVDRTLIELAKDIAVFRDTLDSFIRGTPDAVLLVEFAGEDMALLQNQLSQLVALMGDLGFPDSVVEITDPVMQRAVWELRKAGLNIMMSMKGDGKPVSFIEDCAVPLDNLAEYTHRLTDVFHRHGTTGTWYAHASEGCLHVRPILNMKTGEDVQKMRSIAEEAFAMVREYKGSHSGEHGDGIVRSEFHEPMFGESMVRIFNEVKQTFDPAGLFNPGKIVKPPQMDDRSLFRYQPTYATGNTNTQLDWSAWGGFSGAIEMCNNNGACRKIDASVMCPSYRATGDEQHSTRGRANSLRLAVSGQLGPDALSSNEMVETMALCVGCKACRRECPTGVDMARMKIEVQAHRNQKTGLSVRDRLIAYLPRYANKVAPIAPLFNGIVSAPGVASILEKSIGFSRHRPLPRWRPDSNLNAIRSTGAADGPEVVVLLDTFTRWFEPENGHALINVLRTSGCRVHVAHADQERPLCCGRTFLAAGLLDEAKAEARRLLKVLTPYFERDIPLIGLEPSCLLTLRDEYAALLPDEIIDSMTDHALLLEEFLVRNSNRLHLDLRPIAVKNAALHGHCHQKAFATMDDLKACLDMIPELQTQVIQSSCCGMAGAFGQQAETYDLSMDMAELSLLPAIRELPMDYSVVASGTSCRQQIGHGSGRVAHHFVHLMQQSLGG</sequence>
<dbReference type="PANTHER" id="PTHR11748">
    <property type="entry name" value="D-LACTATE DEHYDROGENASE"/>
    <property type="match status" value="1"/>
</dbReference>
<dbReference type="Pfam" id="PF01565">
    <property type="entry name" value="FAD_binding_4"/>
    <property type="match status" value="1"/>
</dbReference>
<dbReference type="EC" id="1.1.99.14" evidence="7"/>
<dbReference type="InterPro" id="IPR016166">
    <property type="entry name" value="FAD-bd_PCMH"/>
</dbReference>
<dbReference type="InterPro" id="IPR017900">
    <property type="entry name" value="4Fe4S_Fe_S_CS"/>
</dbReference>
<dbReference type="InterPro" id="IPR009051">
    <property type="entry name" value="Helical_ferredxn"/>
</dbReference>
<evidence type="ECO:0000256" key="2">
    <source>
        <dbReference type="ARBA" id="ARBA00022630"/>
    </source>
</evidence>
<evidence type="ECO:0000256" key="3">
    <source>
        <dbReference type="ARBA" id="ARBA00022827"/>
    </source>
</evidence>
<keyword evidence="2" id="KW-0285">Flavoprotein</keyword>
<dbReference type="SUPFAM" id="SSF55103">
    <property type="entry name" value="FAD-linked oxidases, C-terminal domain"/>
    <property type="match status" value="1"/>
</dbReference>
<dbReference type="GO" id="GO:0071949">
    <property type="term" value="F:FAD binding"/>
    <property type="evidence" value="ECO:0007669"/>
    <property type="project" value="InterPro"/>
</dbReference>
<comment type="cofactor">
    <cofactor evidence="1">
        <name>FAD</name>
        <dbReference type="ChEBI" id="CHEBI:57692"/>
    </cofactor>
</comment>
<protein>
    <submittedName>
        <fullName evidence="7">Glycolate dehydrogenase, subunit GlcD</fullName>
        <ecNumber evidence="7">1.1.99.14</ecNumber>
    </submittedName>
</protein>
<keyword evidence="3" id="KW-0274">FAD</keyword>
<keyword evidence="4 7" id="KW-0560">Oxidoreductase</keyword>
<dbReference type="SUPFAM" id="SSF56176">
    <property type="entry name" value="FAD-binding/transporter-associated domain-like"/>
    <property type="match status" value="1"/>
</dbReference>
<dbReference type="GO" id="GO:0019154">
    <property type="term" value="F:glycolate dehydrogenase activity"/>
    <property type="evidence" value="ECO:0007669"/>
    <property type="project" value="UniProtKB-EC"/>
</dbReference>
<dbReference type="Pfam" id="PF02913">
    <property type="entry name" value="FAD-oxidase_C"/>
    <property type="match status" value="1"/>
</dbReference>
<dbReference type="InterPro" id="IPR004113">
    <property type="entry name" value="FAD-bd_oxidored_4_C"/>
</dbReference>
<feature type="domain" description="4Fe-4S ferredoxin-type" evidence="5">
    <location>
        <begin position="620"/>
        <end position="650"/>
    </location>
</feature>
<dbReference type="InterPro" id="IPR016169">
    <property type="entry name" value="FAD-bd_PCMH_sub2"/>
</dbReference>
<reference evidence="7" key="1">
    <citation type="submission" date="2015-10" db="EMBL/GenBank/DDBJ databases">
        <authorList>
            <person name="Gilbert D.G."/>
        </authorList>
    </citation>
    <scope>NUCLEOTIDE SEQUENCE</scope>
</reference>
<dbReference type="EMBL" id="CZRL01000095">
    <property type="protein sequence ID" value="CUS53241.1"/>
    <property type="molecule type" value="Genomic_DNA"/>
</dbReference>
<evidence type="ECO:0000256" key="1">
    <source>
        <dbReference type="ARBA" id="ARBA00001974"/>
    </source>
</evidence>
<dbReference type="InterPro" id="IPR006094">
    <property type="entry name" value="Oxid_FAD_bind_N"/>
</dbReference>
<organism evidence="7">
    <name type="scientific">hydrothermal vent metagenome</name>
    <dbReference type="NCBI Taxonomy" id="652676"/>
    <lineage>
        <taxon>unclassified sequences</taxon>
        <taxon>metagenomes</taxon>
        <taxon>ecological metagenomes</taxon>
    </lineage>
</organism>
<evidence type="ECO:0000259" key="6">
    <source>
        <dbReference type="PROSITE" id="PS51387"/>
    </source>
</evidence>
<dbReference type="GO" id="GO:1903457">
    <property type="term" value="P:lactate catabolic process"/>
    <property type="evidence" value="ECO:0007669"/>
    <property type="project" value="TreeGrafter"/>
</dbReference>
<evidence type="ECO:0000259" key="5">
    <source>
        <dbReference type="PROSITE" id="PS51379"/>
    </source>
</evidence>
<dbReference type="PROSITE" id="PS51387">
    <property type="entry name" value="FAD_PCMH"/>
    <property type="match status" value="1"/>
</dbReference>
<evidence type="ECO:0000313" key="7">
    <source>
        <dbReference type="EMBL" id="CUS53241.1"/>
    </source>
</evidence>
<dbReference type="InterPro" id="IPR016164">
    <property type="entry name" value="FAD-linked_Oxase-like_C"/>
</dbReference>
<dbReference type="InterPro" id="IPR036318">
    <property type="entry name" value="FAD-bd_PCMH-like_sf"/>
</dbReference>
<accession>A0A160TWF3</accession>
<evidence type="ECO:0000256" key="4">
    <source>
        <dbReference type="ARBA" id="ARBA00023002"/>
    </source>
</evidence>
<dbReference type="Gene3D" id="1.10.45.10">
    <property type="entry name" value="Vanillyl-alcohol Oxidase, Chain A, domain 4"/>
    <property type="match status" value="1"/>
</dbReference>
<dbReference type="Gene3D" id="3.30.70.2740">
    <property type="match status" value="1"/>
</dbReference>
<dbReference type="Gene3D" id="1.10.1060.10">
    <property type="entry name" value="Alpha-helical ferredoxin"/>
    <property type="match status" value="1"/>
</dbReference>
<dbReference type="GO" id="GO:0004458">
    <property type="term" value="F:D-lactate dehydrogenase (cytochrome) activity"/>
    <property type="evidence" value="ECO:0007669"/>
    <property type="project" value="TreeGrafter"/>
</dbReference>
<dbReference type="InterPro" id="IPR017896">
    <property type="entry name" value="4Fe4S_Fe-S-bd"/>
</dbReference>
<dbReference type="AlphaFoldDB" id="A0A160TWF3"/>
<dbReference type="GO" id="GO:0051536">
    <property type="term" value="F:iron-sulfur cluster binding"/>
    <property type="evidence" value="ECO:0007669"/>
    <property type="project" value="InterPro"/>
</dbReference>
<dbReference type="Gene3D" id="3.30.465.10">
    <property type="match status" value="1"/>
</dbReference>
<dbReference type="PROSITE" id="PS51379">
    <property type="entry name" value="4FE4S_FER_2"/>
    <property type="match status" value="1"/>
</dbReference>
<name>A0A160TWF3_9ZZZZ</name>
<dbReference type="SUPFAM" id="SSF46548">
    <property type="entry name" value="alpha-helical ferredoxin"/>
    <property type="match status" value="1"/>
</dbReference>